<dbReference type="EMBL" id="CM042883">
    <property type="protein sequence ID" value="KAI4372114.1"/>
    <property type="molecule type" value="Genomic_DNA"/>
</dbReference>
<accession>A0ACB9QZP6</accession>
<organism evidence="1 2">
    <name type="scientific">Melastoma candidum</name>
    <dbReference type="NCBI Taxonomy" id="119954"/>
    <lineage>
        <taxon>Eukaryota</taxon>
        <taxon>Viridiplantae</taxon>
        <taxon>Streptophyta</taxon>
        <taxon>Embryophyta</taxon>
        <taxon>Tracheophyta</taxon>
        <taxon>Spermatophyta</taxon>
        <taxon>Magnoliopsida</taxon>
        <taxon>eudicotyledons</taxon>
        <taxon>Gunneridae</taxon>
        <taxon>Pentapetalae</taxon>
        <taxon>rosids</taxon>
        <taxon>malvids</taxon>
        <taxon>Myrtales</taxon>
        <taxon>Melastomataceae</taxon>
        <taxon>Melastomatoideae</taxon>
        <taxon>Melastomateae</taxon>
        <taxon>Melastoma</taxon>
    </lineage>
</organism>
<protein>
    <submittedName>
        <fullName evidence="1">Uncharacterized protein</fullName>
    </submittedName>
</protein>
<evidence type="ECO:0000313" key="2">
    <source>
        <dbReference type="Proteomes" id="UP001057402"/>
    </source>
</evidence>
<dbReference type="Proteomes" id="UP001057402">
    <property type="component" value="Chromosome 4"/>
</dbReference>
<name>A0ACB9QZP6_9MYRT</name>
<keyword evidence="2" id="KW-1185">Reference proteome</keyword>
<proteinExistence type="predicted"/>
<reference evidence="2" key="1">
    <citation type="journal article" date="2023" name="Front. Plant Sci.">
        <title>Chromosomal-level genome assembly of Melastoma candidum provides insights into trichome evolution.</title>
        <authorList>
            <person name="Zhong Y."/>
            <person name="Wu W."/>
            <person name="Sun C."/>
            <person name="Zou P."/>
            <person name="Liu Y."/>
            <person name="Dai S."/>
            <person name="Zhou R."/>
        </authorList>
    </citation>
    <scope>NUCLEOTIDE SEQUENCE [LARGE SCALE GENOMIC DNA]</scope>
</reference>
<comment type="caution">
    <text evidence="1">The sequence shown here is derived from an EMBL/GenBank/DDBJ whole genome shotgun (WGS) entry which is preliminary data.</text>
</comment>
<sequence>MAKPGRSESVNLTNREDNLETSSAMNDNPSSAGLMNDPGQLDIVREWIFRNYSDLVGHGGVSSNAPGEDEESSQFSPYHPSQTNRRHASMDGSGRGSQMGSEHAELLRKLEDLRLEISRIYYLPERTSNTVLPEDRTMHNSLSRTFSPPNPAEQHPYTMNHFGQFPLVPRSGANMPDLYNHLGYLPNYPTEYQDRFKQPMQKASYQFAAKSVLGSPIRDRMEFGEDLFAMHPQESFPHPHLCSCFSCSQTHHPQFCSPVHQTTFGISGIPKSPSTSDLYHRADSFPIWPLHNIPSVASTPARSLHSRLLGSWPSDAQSDMDNLRTRRRSLIVHQSFKKFDHPLAGGAPFTSCPKCSELLKLPQVFKLKRLSMQKLQCGKCFKVFRVDLGNRKRATFMRRKFPLPDENGFQEAGNDRNESPDRHIMADGIHYEESDTVKALPIGIGNTDHEFCQEKNLHGDQRENKQSSASMNHRSKSFTSVSSEDPILSNNVLRGRPIQDISTNQDPPKHKELSPNVEINRQSSVSSQNRQLSGDVNAGRIPEENSEQITHAVNQELNASTYLNSKSFTAYSVTSETEGLLSNAIVKKIPEEEYLKINANQDLSERTDQNSQSFTASSVSLEEQNLADDVNVESILQEEPQRNDQMEHQDLKNGIVIKRNSSSVSSVSSKEPNLSHDVTSGFDGDGGASEEPLADNLSSLPLSVDTINNHPDSFAESGQSQTRTGAACHDMDTASNHKENTVTETDVDFSFISCLSSSEFTEDWLSVDENSQTNVGRWSESSSASFVRQNFKELSRYLKNEDNETTNVTINGHPITKRNLKKAEMLAGKVLPGNYWYDYYCGFWGVMGEHCLGIIPPFIEEFNYPMRPNCAAGNTDVFVNGRELRELDLELLSGRGLPTTRNRSYKIHIDGTVYDDRTGEELKSLGLLAPSVLKAKKGFGMGVPAKYDYSVNRRSESGWK</sequence>
<evidence type="ECO:0000313" key="1">
    <source>
        <dbReference type="EMBL" id="KAI4372114.1"/>
    </source>
</evidence>
<gene>
    <name evidence="1" type="ORF">MLD38_010390</name>
</gene>